<name>A0A2P6TPS9_CHLSO</name>
<comment type="similarity">
    <text evidence="6">Belongs to the OXA1/ALB3/YidC family.</text>
</comment>
<accession>A0A2P6TPS9</accession>
<keyword evidence="3 6" id="KW-0812">Transmembrane</keyword>
<evidence type="ECO:0000256" key="1">
    <source>
        <dbReference type="ARBA" id="ARBA00004141"/>
    </source>
</evidence>
<proteinExistence type="inferred from homology"/>
<dbReference type="NCBIfam" id="TIGR03592">
    <property type="entry name" value="yidC_oxa1_cterm"/>
    <property type="match status" value="1"/>
</dbReference>
<dbReference type="PANTHER" id="PTHR12428">
    <property type="entry name" value="OXA1"/>
    <property type="match status" value="1"/>
</dbReference>
<protein>
    <submittedName>
        <fullName evidence="10">Mitochondrial inner membrane OXA1</fullName>
    </submittedName>
</protein>
<evidence type="ECO:0000256" key="6">
    <source>
        <dbReference type="RuleBase" id="RU003945"/>
    </source>
</evidence>
<feature type="transmembrane region" description="Helical" evidence="8">
    <location>
        <begin position="293"/>
        <end position="311"/>
    </location>
</feature>
<dbReference type="GO" id="GO:0032979">
    <property type="term" value="P:protein insertion into mitochondrial inner membrane from matrix"/>
    <property type="evidence" value="ECO:0007669"/>
    <property type="project" value="TreeGrafter"/>
</dbReference>
<evidence type="ECO:0000259" key="9">
    <source>
        <dbReference type="Pfam" id="PF02096"/>
    </source>
</evidence>
<feature type="region of interest" description="Disordered" evidence="7">
    <location>
        <begin position="382"/>
        <end position="452"/>
    </location>
</feature>
<comment type="similarity">
    <text evidence="2">Belongs to the OXA1/ALB3/YidC (TC 2.A.9.2) family.</text>
</comment>
<dbReference type="GO" id="GO:0005743">
    <property type="term" value="C:mitochondrial inner membrane"/>
    <property type="evidence" value="ECO:0007669"/>
    <property type="project" value="TreeGrafter"/>
</dbReference>
<keyword evidence="11" id="KW-1185">Reference proteome</keyword>
<evidence type="ECO:0000256" key="4">
    <source>
        <dbReference type="ARBA" id="ARBA00022989"/>
    </source>
</evidence>
<dbReference type="OrthoDB" id="2148490at2759"/>
<evidence type="ECO:0000313" key="11">
    <source>
        <dbReference type="Proteomes" id="UP000239899"/>
    </source>
</evidence>
<feature type="transmembrane region" description="Helical" evidence="8">
    <location>
        <begin position="247"/>
        <end position="268"/>
    </location>
</feature>
<evidence type="ECO:0000256" key="8">
    <source>
        <dbReference type="SAM" id="Phobius"/>
    </source>
</evidence>
<keyword evidence="4 8" id="KW-1133">Transmembrane helix</keyword>
<dbReference type="InterPro" id="IPR001708">
    <property type="entry name" value="YidC/ALB3/OXA1/COX18"/>
</dbReference>
<organism evidence="10 11">
    <name type="scientific">Chlorella sorokiniana</name>
    <name type="common">Freshwater green alga</name>
    <dbReference type="NCBI Taxonomy" id="3076"/>
    <lineage>
        <taxon>Eukaryota</taxon>
        <taxon>Viridiplantae</taxon>
        <taxon>Chlorophyta</taxon>
        <taxon>core chlorophytes</taxon>
        <taxon>Trebouxiophyceae</taxon>
        <taxon>Chlorellales</taxon>
        <taxon>Chlorellaceae</taxon>
        <taxon>Chlorella clade</taxon>
        <taxon>Chlorella</taxon>
    </lineage>
</organism>
<feature type="region of interest" description="Disordered" evidence="7">
    <location>
        <begin position="70"/>
        <end position="99"/>
    </location>
</feature>
<comment type="subcellular location">
    <subcellularLocation>
        <location evidence="1 6">Membrane</location>
        <topology evidence="1 6">Multi-pass membrane protein</topology>
    </subcellularLocation>
</comment>
<gene>
    <name evidence="10" type="ORF">C2E21_4962</name>
</gene>
<dbReference type="Pfam" id="PF02096">
    <property type="entry name" value="60KD_IMP"/>
    <property type="match status" value="1"/>
</dbReference>
<dbReference type="AlphaFoldDB" id="A0A2P6TPS9"/>
<evidence type="ECO:0000256" key="5">
    <source>
        <dbReference type="ARBA" id="ARBA00023136"/>
    </source>
</evidence>
<feature type="transmembrane region" description="Helical" evidence="8">
    <location>
        <begin position="170"/>
        <end position="191"/>
    </location>
</feature>
<feature type="compositionally biased region" description="Low complexity" evidence="7">
    <location>
        <begin position="78"/>
        <end position="99"/>
    </location>
</feature>
<dbReference type="GO" id="GO:0032977">
    <property type="term" value="F:membrane insertase activity"/>
    <property type="evidence" value="ECO:0007669"/>
    <property type="project" value="InterPro"/>
</dbReference>
<evidence type="ECO:0000256" key="3">
    <source>
        <dbReference type="ARBA" id="ARBA00022692"/>
    </source>
</evidence>
<dbReference type="Proteomes" id="UP000239899">
    <property type="component" value="Unassembled WGS sequence"/>
</dbReference>
<feature type="compositionally biased region" description="Low complexity" evidence="7">
    <location>
        <begin position="406"/>
        <end position="427"/>
    </location>
</feature>
<feature type="transmembrane region" description="Helical" evidence="8">
    <location>
        <begin position="332"/>
        <end position="352"/>
    </location>
</feature>
<dbReference type="EMBL" id="LHPG02000009">
    <property type="protein sequence ID" value="PRW56043.1"/>
    <property type="molecule type" value="Genomic_DNA"/>
</dbReference>
<dbReference type="PANTHER" id="PTHR12428:SF34">
    <property type="entry name" value="MITOCHONDRIAL INNER MEMBRANE PROTEIN OXA1-LIKE"/>
    <property type="match status" value="1"/>
</dbReference>
<evidence type="ECO:0000313" key="10">
    <source>
        <dbReference type="EMBL" id="PRW56043.1"/>
    </source>
</evidence>
<feature type="domain" description="Membrane insertase YidC/Oxa/ALB C-terminal" evidence="9">
    <location>
        <begin position="170"/>
        <end position="366"/>
    </location>
</feature>
<sequence length="452" mass="46775">MLRQLGRLRLGSLAASGAAAAAAAEGGAAASRGPQSAAAALQLLDRWQQWGGGQGGSGPRLQHTSVRHMSLWSGSGSGSSDGQQSGAAPADGGSSFAASASDVSSSTADVASAAGGAPGISDLFSPAAIVAAAAGAEGDVLAAAAEDSWLGTRLVQNLLVAVHDATGLPWWQSIMVTTLAMRVATLPVMIAQIKNTYRMSQARPEMEALMEYVKEEQARGNMDAAMQHQQRVLQVWKKYNCNPFKSLLGIFVQAPIFIGFFSALRGFAAHKLPSLAEGGALWFTDLTVADPTYMLPALAGLSFLATVELGAADGMEGQPEATRKKMKNAMRVVALAVPLVSTSMPASVFMYWTASNVFSLGQTMMLKVPLVKKVLGLPDLSKLRSGKPDVGPGKPVQTFSQPPRPAAAAAPAAAEAPAAAGEAGAAASKPQFATRRPARPVTYAQPPRQKKK</sequence>
<dbReference type="InterPro" id="IPR028055">
    <property type="entry name" value="YidC/Oxa/ALB_C"/>
</dbReference>
<reference evidence="10 11" key="1">
    <citation type="journal article" date="2018" name="Plant J.">
        <title>Genome sequences of Chlorella sorokiniana UTEX 1602 and Micractinium conductrix SAG 241.80: implications to maltose excretion by a green alga.</title>
        <authorList>
            <person name="Arriola M.B."/>
            <person name="Velmurugan N."/>
            <person name="Zhang Y."/>
            <person name="Plunkett M.H."/>
            <person name="Hondzo H."/>
            <person name="Barney B.M."/>
        </authorList>
    </citation>
    <scope>NUCLEOTIDE SEQUENCE [LARGE SCALE GENOMIC DNA]</scope>
    <source>
        <strain evidence="11">UTEX 1602</strain>
    </source>
</reference>
<dbReference type="CDD" id="cd20069">
    <property type="entry name" value="5TM_Oxa1-like"/>
    <property type="match status" value="1"/>
</dbReference>
<dbReference type="STRING" id="3076.A0A2P6TPS9"/>
<evidence type="ECO:0000256" key="2">
    <source>
        <dbReference type="ARBA" id="ARBA00010583"/>
    </source>
</evidence>
<evidence type="ECO:0000256" key="7">
    <source>
        <dbReference type="SAM" id="MobiDB-lite"/>
    </source>
</evidence>
<comment type="caution">
    <text evidence="10">The sequence shown here is derived from an EMBL/GenBank/DDBJ whole genome shotgun (WGS) entry which is preliminary data.</text>
</comment>
<keyword evidence="5 8" id="KW-0472">Membrane</keyword>